<dbReference type="Proteomes" id="UP000024284">
    <property type="component" value="Unassembled WGS sequence"/>
</dbReference>
<dbReference type="InterPro" id="IPR047216">
    <property type="entry name" value="Endonuclease_DUF559_bact"/>
</dbReference>
<dbReference type="SUPFAM" id="SSF52980">
    <property type="entry name" value="Restriction endonuclease-like"/>
    <property type="match status" value="1"/>
</dbReference>
<accession>A0A086PD62</accession>
<dbReference type="STRING" id="76947.GCA_002080435_01969"/>
<evidence type="ECO:0000313" key="2">
    <source>
        <dbReference type="EMBL" id="KFG91330.1"/>
    </source>
</evidence>
<dbReference type="Gene3D" id="3.40.960.10">
    <property type="entry name" value="VSR Endonuclease"/>
    <property type="match status" value="1"/>
</dbReference>
<evidence type="ECO:0000259" key="1">
    <source>
        <dbReference type="Pfam" id="PF04480"/>
    </source>
</evidence>
<proteinExistence type="predicted"/>
<dbReference type="eggNOG" id="COG2852">
    <property type="taxonomic scope" value="Bacteria"/>
</dbReference>
<dbReference type="PANTHER" id="PTHR38590:SF1">
    <property type="entry name" value="BLL0828 PROTEIN"/>
    <property type="match status" value="1"/>
</dbReference>
<gene>
    <name evidence="2" type="ORF">BV98_000821</name>
</gene>
<dbReference type="RefSeq" id="WP_051908047.1">
    <property type="nucleotide sequence ID" value="NZ_BCZD01000021.1"/>
</dbReference>
<dbReference type="InterPro" id="IPR011335">
    <property type="entry name" value="Restrct_endonuc-II-like"/>
</dbReference>
<keyword evidence="2" id="KW-0489">Methyltransferase</keyword>
<sequence>MTRPDPKTRLNRVRALRRNQTEPEKRLWAKLRNRQLGGIKFRRQVWLDCWIADFAALELGLVIEIDGDTHAHSSIADARRTAYLAVKGYHVIRFANVDVMTNIDGVLEEIMAVARNCPSPSQACGSGPSLSLGERGA</sequence>
<dbReference type="PATRIC" id="fig|1219045.3.peg.836"/>
<keyword evidence="2" id="KW-0808">Transferase</keyword>
<reference evidence="2" key="1">
    <citation type="submission" date="2014-08" db="EMBL/GenBank/DDBJ databases">
        <title>Draft genome sequences of Sphingobium herbicidovorans.</title>
        <authorList>
            <person name="Gan H.M."/>
            <person name="Gan H.Y."/>
            <person name="Savka M.A."/>
        </authorList>
    </citation>
    <scope>NUCLEOTIDE SEQUENCE [LARGE SCALE GENOMIC DNA]</scope>
    <source>
        <strain evidence="2">NBRC 16415</strain>
    </source>
</reference>
<name>A0A086PD62_SPHHM</name>
<feature type="domain" description="DUF559" evidence="1">
    <location>
        <begin position="10"/>
        <end position="113"/>
    </location>
</feature>
<organism evidence="2 3">
    <name type="scientific">Sphingobium herbicidovorans (strain ATCC 700291 / DSM 11019 / CCUG 56400 / KCTC 2939 / LMG 18315 / NBRC 16415 / MH)</name>
    <name type="common">Sphingomonas herbicidovorans</name>
    <dbReference type="NCBI Taxonomy" id="1219045"/>
    <lineage>
        <taxon>Bacteria</taxon>
        <taxon>Pseudomonadati</taxon>
        <taxon>Pseudomonadota</taxon>
        <taxon>Alphaproteobacteria</taxon>
        <taxon>Sphingomonadales</taxon>
        <taxon>Sphingomonadaceae</taxon>
        <taxon>Sphingobium</taxon>
    </lineage>
</organism>
<dbReference type="OrthoDB" id="9798754at2"/>
<dbReference type="AlphaFoldDB" id="A0A086PD62"/>
<protein>
    <submittedName>
        <fullName evidence="2">DNA methylase</fullName>
    </submittedName>
</protein>
<evidence type="ECO:0000313" key="3">
    <source>
        <dbReference type="Proteomes" id="UP000024284"/>
    </source>
</evidence>
<dbReference type="PANTHER" id="PTHR38590">
    <property type="entry name" value="BLL0828 PROTEIN"/>
    <property type="match status" value="1"/>
</dbReference>
<comment type="caution">
    <text evidence="2">The sequence shown here is derived from an EMBL/GenBank/DDBJ whole genome shotgun (WGS) entry which is preliminary data.</text>
</comment>
<dbReference type="Pfam" id="PF04480">
    <property type="entry name" value="DUF559"/>
    <property type="match status" value="1"/>
</dbReference>
<dbReference type="CDD" id="cd01038">
    <property type="entry name" value="Endonuclease_DUF559"/>
    <property type="match status" value="1"/>
</dbReference>
<dbReference type="EMBL" id="JFZA02000004">
    <property type="protein sequence ID" value="KFG91330.1"/>
    <property type="molecule type" value="Genomic_DNA"/>
</dbReference>
<dbReference type="GO" id="GO:0008168">
    <property type="term" value="F:methyltransferase activity"/>
    <property type="evidence" value="ECO:0007669"/>
    <property type="project" value="UniProtKB-KW"/>
</dbReference>
<dbReference type="InterPro" id="IPR007569">
    <property type="entry name" value="DUF559"/>
</dbReference>
<dbReference type="GO" id="GO:0032259">
    <property type="term" value="P:methylation"/>
    <property type="evidence" value="ECO:0007669"/>
    <property type="project" value="UniProtKB-KW"/>
</dbReference>
<keyword evidence="3" id="KW-1185">Reference proteome</keyword>